<dbReference type="InterPro" id="IPR057842">
    <property type="entry name" value="WH_MER3"/>
</dbReference>
<dbReference type="InterPro" id="IPR027417">
    <property type="entry name" value="P-loop_NTPase"/>
</dbReference>
<dbReference type="InterPro" id="IPR014001">
    <property type="entry name" value="Helicase_ATP-bd"/>
</dbReference>
<protein>
    <submittedName>
        <fullName evidence="8">Sec63-domain-containing protein</fullName>
    </submittedName>
</protein>
<dbReference type="GO" id="GO:0005634">
    <property type="term" value="C:nucleus"/>
    <property type="evidence" value="ECO:0007669"/>
    <property type="project" value="TreeGrafter"/>
</dbReference>
<gene>
    <name evidence="8" type="ORF">TSPGSL018_1414</name>
</gene>
<evidence type="ECO:0000259" key="6">
    <source>
        <dbReference type="PROSITE" id="PS51192"/>
    </source>
</evidence>
<dbReference type="GO" id="GO:0003676">
    <property type="term" value="F:nucleic acid binding"/>
    <property type="evidence" value="ECO:0007669"/>
    <property type="project" value="InterPro"/>
</dbReference>
<feature type="compositionally biased region" description="Basic and acidic residues" evidence="5">
    <location>
        <begin position="955"/>
        <end position="966"/>
    </location>
</feature>
<feature type="region of interest" description="Disordered" evidence="5">
    <location>
        <begin position="1"/>
        <end position="25"/>
    </location>
</feature>
<evidence type="ECO:0000256" key="2">
    <source>
        <dbReference type="ARBA" id="ARBA00022801"/>
    </source>
</evidence>
<dbReference type="Gene3D" id="3.40.50.300">
    <property type="entry name" value="P-loop containing nucleotide triphosphate hydrolases"/>
    <property type="match status" value="2"/>
</dbReference>
<dbReference type="InterPro" id="IPR011545">
    <property type="entry name" value="DEAD/DEAH_box_helicase_dom"/>
</dbReference>
<dbReference type="FunFam" id="3.40.50.300:FF:000231">
    <property type="entry name" value="Activating signal cointegrator 1 complex subunit 3"/>
    <property type="match status" value="1"/>
</dbReference>
<dbReference type="CDD" id="cd18795">
    <property type="entry name" value="SF2_C_Ski2"/>
    <property type="match status" value="1"/>
</dbReference>
<dbReference type="GO" id="GO:0005524">
    <property type="term" value="F:ATP binding"/>
    <property type="evidence" value="ECO:0007669"/>
    <property type="project" value="UniProtKB-KW"/>
</dbReference>
<reference evidence="8" key="1">
    <citation type="submission" date="2014-05" db="EMBL/GenBank/DDBJ databases">
        <title>The transcriptome of the halophilic microalga Tetraselmis sp. GSL018 isolated from the Great Salt Lake, Utah.</title>
        <authorList>
            <person name="Jinkerson R.E."/>
            <person name="D'Adamo S."/>
            <person name="Posewitz M.C."/>
        </authorList>
    </citation>
    <scope>NUCLEOTIDE SEQUENCE</scope>
    <source>
        <strain evidence="8">GSL018</strain>
    </source>
</reference>
<evidence type="ECO:0000256" key="4">
    <source>
        <dbReference type="ARBA" id="ARBA00022840"/>
    </source>
</evidence>
<proteinExistence type="predicted"/>
<keyword evidence="4" id="KW-0067">ATP-binding</keyword>
<dbReference type="InterPro" id="IPR036388">
    <property type="entry name" value="WH-like_DNA-bd_sf"/>
</dbReference>
<dbReference type="FunFam" id="3.40.50.300:FF:000198">
    <property type="entry name" value="Activating signal cointegrator 1 complex subunit"/>
    <property type="match status" value="1"/>
</dbReference>
<dbReference type="SMART" id="SM00487">
    <property type="entry name" value="DEXDc"/>
    <property type="match status" value="1"/>
</dbReference>
<dbReference type="GO" id="GO:0004386">
    <property type="term" value="F:helicase activity"/>
    <property type="evidence" value="ECO:0007669"/>
    <property type="project" value="UniProtKB-KW"/>
</dbReference>
<evidence type="ECO:0000256" key="1">
    <source>
        <dbReference type="ARBA" id="ARBA00022741"/>
    </source>
</evidence>
<dbReference type="SUPFAM" id="SSF52540">
    <property type="entry name" value="P-loop containing nucleoside triphosphate hydrolases"/>
    <property type="match status" value="2"/>
</dbReference>
<dbReference type="PROSITE" id="PS51194">
    <property type="entry name" value="HELICASE_CTER"/>
    <property type="match status" value="1"/>
</dbReference>
<feature type="domain" description="Helicase ATP-binding" evidence="6">
    <location>
        <begin position="121"/>
        <end position="296"/>
    </location>
</feature>
<feature type="region of interest" description="Disordered" evidence="5">
    <location>
        <begin position="946"/>
        <end position="966"/>
    </location>
</feature>
<keyword evidence="1" id="KW-0547">Nucleotide-binding</keyword>
<dbReference type="InterPro" id="IPR050474">
    <property type="entry name" value="Hel308_SKI2-like"/>
</dbReference>
<dbReference type="Gene3D" id="2.60.40.150">
    <property type="entry name" value="C2 domain"/>
    <property type="match status" value="1"/>
</dbReference>
<dbReference type="Pfam" id="PF23445">
    <property type="entry name" value="WHD_SNRNP200"/>
    <property type="match status" value="1"/>
</dbReference>
<evidence type="ECO:0000313" key="8">
    <source>
        <dbReference type="EMBL" id="JAC71652.1"/>
    </source>
</evidence>
<dbReference type="Gene3D" id="1.10.3380.10">
    <property type="entry name" value="Sec63 N-terminal domain-like domain"/>
    <property type="match status" value="1"/>
</dbReference>
<dbReference type="InterPro" id="IPR035892">
    <property type="entry name" value="C2_domain_sf"/>
</dbReference>
<feature type="domain" description="Helicase C-terminal" evidence="7">
    <location>
        <begin position="326"/>
        <end position="536"/>
    </location>
</feature>
<dbReference type="EMBL" id="GBEZ01014417">
    <property type="protein sequence ID" value="JAC71652.1"/>
    <property type="molecule type" value="Transcribed_RNA"/>
</dbReference>
<dbReference type="InterPro" id="IPR036390">
    <property type="entry name" value="WH_DNA-bd_sf"/>
</dbReference>
<dbReference type="Gene3D" id="1.10.10.10">
    <property type="entry name" value="Winged helix-like DNA-binding domain superfamily/Winged helix DNA-binding domain"/>
    <property type="match status" value="1"/>
</dbReference>
<dbReference type="AlphaFoldDB" id="A0A061RFI5"/>
<sequence length="966" mass="108481">MDRLGRGQRERAHLPHRDVDPHEEDGLRARPAHRLLHDPHLRASALPSQYYVRVLSESWLHAEAFHAMSLQGLVLPDRHRAHTELLDLDPLPRSALNDPVAEAMYEKRFTHFNPIQTQAFHTLYHTDESVLLGAPTGSGKTVSSELTILRLFKQHPGQKVVYIAPLKALVRERIDDWTEGLCRILNKRMVELTGEYTPDIRALLAADLIICTPEKWDGISRNWQSRGYVKKVGLLIIDEIHLLGADRGPILEVIVSRMRYIASQTGRSLRLVGLSTALSNAQDLADWMGIGEKGFFNFKPSVRPVPLEAHIQGYPGKFYCPRMATMNKPAYAAIQTHSPTKPVLVFVSSRRQTRLTALDIIAYAAADERPEAFVRMADGEMEAVLAGVRDPSLRHTLQFGIGMHHAGLCESDRKLAETLFVARKIQVLVATSTLAWGVNTPAHLVIIKGTEFFDAPTKRYVDFPITDILQMMGRAGRPQYDKHGVAVIMVHEPKKNFYKKFLYEPFPVESSLPEQLAEHINAEVVSGTIATMQDAVDYLSWTFFYRRLLQNPSYYDLESTEPECLSEFLSGMVEDVFATLEEAGCVETDEDGGVEPTTAGRVASYYYLHHRTMLTFSSSLHEDMTVEELLHVLCAAHEFSELPVRHNEDKLNFQLAGTVRWQVDTRTCDDPHTKANLLLQAHFGRGELPISDYVTDTKTVLDSSLRFMQAMADVSADSGWLATTIAVCNLVQCCMQGLYPEDPSVMQLPHITAENAQALPILPKLLADASCNHERVTNTLTNVVGRRNAVEVVRVLQRMPIVSVSWGEPRLVELPSDSESDNEEGDEEHMWEVTVRLVRDNGPKQRKSRASAPQSYAPRFPKVKEEGWWLLLGHLPTQELYAIKRLSFSNSTSVRLNFPTTAGNLENLSEVTVILLSDAYIGLDQQYTIKVPVHDNSADVGVGLNKQVHPARARRRDEASGDAQEK</sequence>
<dbReference type="PANTHER" id="PTHR47961">
    <property type="entry name" value="DNA POLYMERASE THETA, PUTATIVE (AFU_ORTHOLOGUE AFUA_1G05260)-RELATED"/>
    <property type="match status" value="1"/>
</dbReference>
<dbReference type="InterPro" id="IPR001650">
    <property type="entry name" value="Helicase_C-like"/>
</dbReference>
<evidence type="ECO:0000259" key="7">
    <source>
        <dbReference type="PROSITE" id="PS51194"/>
    </source>
</evidence>
<dbReference type="GO" id="GO:0016787">
    <property type="term" value="F:hydrolase activity"/>
    <property type="evidence" value="ECO:0007669"/>
    <property type="project" value="UniProtKB-KW"/>
</dbReference>
<keyword evidence="2" id="KW-0378">Hydrolase</keyword>
<dbReference type="SUPFAM" id="SSF158702">
    <property type="entry name" value="Sec63 N-terminal domain-like"/>
    <property type="match status" value="1"/>
</dbReference>
<keyword evidence="3" id="KW-0347">Helicase</keyword>
<dbReference type="SMART" id="SM00490">
    <property type="entry name" value="HELICc"/>
    <property type="match status" value="1"/>
</dbReference>
<dbReference type="Pfam" id="PF00270">
    <property type="entry name" value="DEAD"/>
    <property type="match status" value="1"/>
</dbReference>
<dbReference type="InterPro" id="IPR014756">
    <property type="entry name" value="Ig_E-set"/>
</dbReference>
<accession>A0A061RFI5</accession>
<dbReference type="SUPFAM" id="SSF81296">
    <property type="entry name" value="E set domains"/>
    <property type="match status" value="1"/>
</dbReference>
<dbReference type="FunFam" id="1.10.3380.10:FF:000002">
    <property type="entry name" value="Activating signal cointegrator 1 complex subunit 3"/>
    <property type="match status" value="1"/>
</dbReference>
<name>A0A061RFI5_9CHLO</name>
<dbReference type="CDD" id="cd18022">
    <property type="entry name" value="DEXHc_ASCC3_2"/>
    <property type="match status" value="1"/>
</dbReference>
<dbReference type="SUPFAM" id="SSF46785">
    <property type="entry name" value="Winged helix' DNA-binding domain"/>
    <property type="match status" value="1"/>
</dbReference>
<dbReference type="InterPro" id="IPR004179">
    <property type="entry name" value="Sec63-dom"/>
</dbReference>
<dbReference type="Pfam" id="PF02889">
    <property type="entry name" value="Sec63"/>
    <property type="match status" value="1"/>
</dbReference>
<organism evidence="8">
    <name type="scientific">Tetraselmis sp. GSL018</name>
    <dbReference type="NCBI Taxonomy" id="582737"/>
    <lineage>
        <taxon>Eukaryota</taxon>
        <taxon>Viridiplantae</taxon>
        <taxon>Chlorophyta</taxon>
        <taxon>core chlorophytes</taxon>
        <taxon>Chlorodendrophyceae</taxon>
        <taxon>Chlorodendrales</taxon>
        <taxon>Chlorodendraceae</taxon>
        <taxon>Tetraselmis</taxon>
    </lineage>
</organism>
<dbReference type="PANTHER" id="PTHR47961:SF4">
    <property type="entry name" value="ACTIVATING SIGNAL COINTEGRATOR 1 COMPLEX SUBUNIT 3"/>
    <property type="match status" value="1"/>
</dbReference>
<evidence type="ECO:0000256" key="3">
    <source>
        <dbReference type="ARBA" id="ARBA00022806"/>
    </source>
</evidence>
<dbReference type="PROSITE" id="PS51192">
    <property type="entry name" value="HELICASE_ATP_BIND_1"/>
    <property type="match status" value="1"/>
</dbReference>
<dbReference type="FunFam" id="1.10.10.10:FF:000012">
    <property type="entry name" value="U5 small nuclear ribonucleoprotein helicase"/>
    <property type="match status" value="1"/>
</dbReference>
<dbReference type="SMART" id="SM00973">
    <property type="entry name" value="Sec63"/>
    <property type="match status" value="1"/>
</dbReference>
<dbReference type="Pfam" id="PF00271">
    <property type="entry name" value="Helicase_C"/>
    <property type="match status" value="1"/>
</dbReference>
<evidence type="ECO:0000256" key="5">
    <source>
        <dbReference type="SAM" id="MobiDB-lite"/>
    </source>
</evidence>